<dbReference type="GO" id="GO:0005886">
    <property type="term" value="C:plasma membrane"/>
    <property type="evidence" value="ECO:0007669"/>
    <property type="project" value="UniProtKB-SubCell"/>
</dbReference>
<dbReference type="InterPro" id="IPR003593">
    <property type="entry name" value="AAA+_ATPase"/>
</dbReference>
<feature type="transmembrane region" description="Helical" evidence="8">
    <location>
        <begin position="164"/>
        <end position="184"/>
    </location>
</feature>
<dbReference type="Pfam" id="PF00005">
    <property type="entry name" value="ABC_tran"/>
    <property type="match status" value="1"/>
</dbReference>
<dbReference type="CDD" id="cd03254">
    <property type="entry name" value="ABCC_Glucan_exporter_like"/>
    <property type="match status" value="1"/>
</dbReference>
<dbReference type="PANTHER" id="PTHR24221">
    <property type="entry name" value="ATP-BINDING CASSETTE SUB-FAMILY B"/>
    <property type="match status" value="1"/>
</dbReference>
<name>A0A938Y3Q6_9BACL</name>
<dbReference type="GO" id="GO:0016887">
    <property type="term" value="F:ATP hydrolysis activity"/>
    <property type="evidence" value="ECO:0007669"/>
    <property type="project" value="InterPro"/>
</dbReference>
<evidence type="ECO:0000313" key="12">
    <source>
        <dbReference type="Proteomes" id="UP000717624"/>
    </source>
</evidence>
<dbReference type="SUPFAM" id="SSF52540">
    <property type="entry name" value="P-loop containing nucleoside triphosphate hydrolases"/>
    <property type="match status" value="1"/>
</dbReference>
<keyword evidence="5 11" id="KW-0067">ATP-binding</keyword>
<dbReference type="InterPro" id="IPR039421">
    <property type="entry name" value="Type_1_exporter"/>
</dbReference>
<evidence type="ECO:0000256" key="3">
    <source>
        <dbReference type="ARBA" id="ARBA00022692"/>
    </source>
</evidence>
<dbReference type="InterPro" id="IPR027417">
    <property type="entry name" value="P-loop_NTPase"/>
</dbReference>
<feature type="transmembrane region" description="Helical" evidence="8">
    <location>
        <begin position="270"/>
        <end position="288"/>
    </location>
</feature>
<keyword evidence="2" id="KW-0813">Transport</keyword>
<dbReference type="CDD" id="cd18544">
    <property type="entry name" value="ABC_6TM_TmrA_like"/>
    <property type="match status" value="1"/>
</dbReference>
<dbReference type="FunFam" id="3.40.50.300:FF:000287">
    <property type="entry name" value="Multidrug ABC transporter ATP-binding protein"/>
    <property type="match status" value="1"/>
</dbReference>
<evidence type="ECO:0000256" key="2">
    <source>
        <dbReference type="ARBA" id="ARBA00022448"/>
    </source>
</evidence>
<keyword evidence="12" id="KW-1185">Reference proteome</keyword>
<feature type="domain" description="ABC transporter" evidence="9">
    <location>
        <begin position="448"/>
        <end position="682"/>
    </location>
</feature>
<dbReference type="PANTHER" id="PTHR24221:SF430">
    <property type="entry name" value="MULTIDRUG RESISTANCE ABC TRANSPORTER ATP-BINDING_PERMEASE PROTEIN YHEH-RELATED"/>
    <property type="match status" value="1"/>
</dbReference>
<evidence type="ECO:0000256" key="4">
    <source>
        <dbReference type="ARBA" id="ARBA00022741"/>
    </source>
</evidence>
<evidence type="ECO:0000256" key="7">
    <source>
        <dbReference type="ARBA" id="ARBA00023136"/>
    </source>
</evidence>
<dbReference type="InterPro" id="IPR011527">
    <property type="entry name" value="ABC1_TM_dom"/>
</dbReference>
<evidence type="ECO:0000313" key="11">
    <source>
        <dbReference type="EMBL" id="MBM7591042.1"/>
    </source>
</evidence>
<evidence type="ECO:0000256" key="1">
    <source>
        <dbReference type="ARBA" id="ARBA00004651"/>
    </source>
</evidence>
<evidence type="ECO:0000259" key="9">
    <source>
        <dbReference type="PROSITE" id="PS50893"/>
    </source>
</evidence>
<dbReference type="GO" id="GO:0140359">
    <property type="term" value="F:ABC-type transporter activity"/>
    <property type="evidence" value="ECO:0007669"/>
    <property type="project" value="InterPro"/>
</dbReference>
<dbReference type="SMART" id="SM00382">
    <property type="entry name" value="AAA"/>
    <property type="match status" value="1"/>
</dbReference>
<dbReference type="Gene3D" id="1.20.1560.10">
    <property type="entry name" value="ABC transporter type 1, transmembrane domain"/>
    <property type="match status" value="1"/>
</dbReference>
<keyword evidence="4" id="KW-0547">Nucleotide-binding</keyword>
<keyword evidence="6 8" id="KW-1133">Transmembrane helix</keyword>
<dbReference type="GO" id="GO:0005524">
    <property type="term" value="F:ATP binding"/>
    <property type="evidence" value="ECO:0007669"/>
    <property type="project" value="UniProtKB-KW"/>
</dbReference>
<dbReference type="PROSITE" id="PS50929">
    <property type="entry name" value="ABC_TM1F"/>
    <property type="match status" value="1"/>
</dbReference>
<evidence type="ECO:0000256" key="6">
    <source>
        <dbReference type="ARBA" id="ARBA00022989"/>
    </source>
</evidence>
<evidence type="ECO:0000259" key="10">
    <source>
        <dbReference type="PROSITE" id="PS50929"/>
    </source>
</evidence>
<evidence type="ECO:0000256" key="5">
    <source>
        <dbReference type="ARBA" id="ARBA00022840"/>
    </source>
</evidence>
<keyword evidence="7 8" id="KW-0472">Membrane</keyword>
<feature type="domain" description="ABC transmembrane type-1" evidence="10">
    <location>
        <begin position="23"/>
        <end position="414"/>
    </location>
</feature>
<dbReference type="Pfam" id="PF00664">
    <property type="entry name" value="ABC_membrane"/>
    <property type="match status" value="1"/>
</dbReference>
<comment type="subcellular location">
    <subcellularLocation>
        <location evidence="1">Cell membrane</location>
        <topology evidence="1">Multi-pass membrane protein</topology>
    </subcellularLocation>
</comment>
<protein>
    <submittedName>
        <fullName evidence="11">ATP-binding cassette subfamily B protein</fullName>
    </submittedName>
</protein>
<feature type="transmembrane region" description="Helical" evidence="8">
    <location>
        <begin position="241"/>
        <end position="264"/>
    </location>
</feature>
<dbReference type="SUPFAM" id="SSF90123">
    <property type="entry name" value="ABC transporter transmembrane region"/>
    <property type="match status" value="1"/>
</dbReference>
<dbReference type="AlphaFoldDB" id="A0A938Y3Q6"/>
<dbReference type="Gene3D" id="3.40.50.300">
    <property type="entry name" value="P-loop containing nucleotide triphosphate hydrolases"/>
    <property type="match status" value="1"/>
</dbReference>
<dbReference type="PROSITE" id="PS00211">
    <property type="entry name" value="ABC_TRANSPORTER_1"/>
    <property type="match status" value="1"/>
</dbReference>
<dbReference type="RefSeq" id="WP_204518784.1">
    <property type="nucleotide sequence ID" value="NZ_BAABIN010000014.1"/>
</dbReference>
<dbReference type="GO" id="GO:0034040">
    <property type="term" value="F:ATPase-coupled lipid transmembrane transporter activity"/>
    <property type="evidence" value="ECO:0007669"/>
    <property type="project" value="TreeGrafter"/>
</dbReference>
<keyword evidence="3 8" id="KW-0812">Transmembrane</keyword>
<dbReference type="Proteomes" id="UP000717624">
    <property type="component" value="Unassembled WGS sequence"/>
</dbReference>
<accession>A0A938Y3Q6</accession>
<sequence length="692" mass="77416">MKEGRVWRRLAKYAKPFRKRIMLALLLLLVGASADLSGPFIAKTIIDQHILAIQQDWYAFDQQPLTREDEPLGILLADKYYVREDWLGQVASPSPGTAHKAQVLTEGTAYYLLEEPVATEAGVTISPVSEAAGRETVLVSAGAQTVQGIHLLPEEVKTLYENDVWPIAGLLAGYGVLVLLSAGLNYMQYLSLQITAQRIIQQMRMDLFAHLQKLSVAFFDKTPVGQLVSRVTNDTEAIRELYVSVLATFVQNGVYMVGILVALFILQPQLAVLCCLLLPVLLLLVTIYQKFSNRFYTVIRGKLSEMNGTLNEMIQNMMVVQAFRRQKDMQAEFNQINRDYAKARLQETNLESFMLRPAVDLIWKVSLTIIIWYFGSRSLDDSISLGALYAFVDYMSRFFEPVNMIMNRFSQLQQAAISAQRVFAVLDTPVDERETDYAAPLPRPKGEVIFERVSFAYLEDQFVLHDVSFHAKPGQTIALVGHTGSGKSSLMNLLLGFYPATKGRILIDGVDLRELNPQALREHFGLVLQDPFLFTGSIAYNIRLYNQQVSDQQVIEAAKAVKADAFISKLPRQYEEPVVERGATLSAGQRQLLSFARALVNDPAILILDEATASIDSETEQAIQEALRVLSAGRTTFIIAHRLSTIQHADQILVLSRGEIAERGTHEELMQQGGIYQKMYQLQLGAGKVQVG</sequence>
<gene>
    <name evidence="11" type="ORF">JOD01_002668</name>
</gene>
<evidence type="ECO:0000256" key="8">
    <source>
        <dbReference type="SAM" id="Phobius"/>
    </source>
</evidence>
<dbReference type="InterPro" id="IPR017871">
    <property type="entry name" value="ABC_transporter-like_CS"/>
</dbReference>
<organism evidence="11 12">
    <name type="scientific">Brevibacillus fulvus</name>
    <dbReference type="NCBI Taxonomy" id="1125967"/>
    <lineage>
        <taxon>Bacteria</taxon>
        <taxon>Bacillati</taxon>
        <taxon>Bacillota</taxon>
        <taxon>Bacilli</taxon>
        <taxon>Bacillales</taxon>
        <taxon>Paenibacillaceae</taxon>
        <taxon>Brevibacillus</taxon>
    </lineage>
</organism>
<dbReference type="InterPro" id="IPR003439">
    <property type="entry name" value="ABC_transporter-like_ATP-bd"/>
</dbReference>
<proteinExistence type="predicted"/>
<reference evidence="11" key="1">
    <citation type="submission" date="2021-01" db="EMBL/GenBank/DDBJ databases">
        <title>Genomic Encyclopedia of Type Strains, Phase IV (KMG-IV): sequencing the most valuable type-strain genomes for metagenomic binning, comparative biology and taxonomic classification.</title>
        <authorList>
            <person name="Goeker M."/>
        </authorList>
    </citation>
    <scope>NUCLEOTIDE SEQUENCE</scope>
    <source>
        <strain evidence="11">DSM 25523</strain>
    </source>
</reference>
<dbReference type="InterPro" id="IPR036640">
    <property type="entry name" value="ABC1_TM_sf"/>
</dbReference>
<comment type="caution">
    <text evidence="11">The sequence shown here is derived from an EMBL/GenBank/DDBJ whole genome shotgun (WGS) entry which is preliminary data.</text>
</comment>
<dbReference type="PROSITE" id="PS50893">
    <property type="entry name" value="ABC_TRANSPORTER_2"/>
    <property type="match status" value="1"/>
</dbReference>
<feature type="transmembrane region" description="Helical" evidence="8">
    <location>
        <begin position="353"/>
        <end position="375"/>
    </location>
</feature>
<dbReference type="EMBL" id="JAFBEB010000009">
    <property type="protein sequence ID" value="MBM7591042.1"/>
    <property type="molecule type" value="Genomic_DNA"/>
</dbReference>